<evidence type="ECO:0000313" key="2">
    <source>
        <dbReference type="EMBL" id="CAB3254798.1"/>
    </source>
</evidence>
<name>A0A8S0Z336_ARCPL</name>
<gene>
    <name evidence="2" type="ORF">APLA_LOCUS14949</name>
    <name evidence="1" type="ORF">APLA_LOCUS3073</name>
</gene>
<proteinExistence type="predicted"/>
<dbReference type="EMBL" id="CADEBD010000422">
    <property type="protein sequence ID" value="CAB3254798.1"/>
    <property type="molecule type" value="Genomic_DNA"/>
</dbReference>
<protein>
    <submittedName>
        <fullName evidence="1">Uncharacterized protein</fullName>
    </submittedName>
</protein>
<dbReference type="Proteomes" id="UP000494256">
    <property type="component" value="Unassembled WGS sequence"/>
</dbReference>
<organism evidence="1 3">
    <name type="scientific">Arctia plantaginis</name>
    <name type="common">Wood tiger moth</name>
    <name type="synonym">Phalaena plantaginis</name>
    <dbReference type="NCBI Taxonomy" id="874455"/>
    <lineage>
        <taxon>Eukaryota</taxon>
        <taxon>Metazoa</taxon>
        <taxon>Ecdysozoa</taxon>
        <taxon>Arthropoda</taxon>
        <taxon>Hexapoda</taxon>
        <taxon>Insecta</taxon>
        <taxon>Pterygota</taxon>
        <taxon>Neoptera</taxon>
        <taxon>Endopterygota</taxon>
        <taxon>Lepidoptera</taxon>
        <taxon>Glossata</taxon>
        <taxon>Ditrysia</taxon>
        <taxon>Noctuoidea</taxon>
        <taxon>Erebidae</taxon>
        <taxon>Arctiinae</taxon>
        <taxon>Arctia</taxon>
    </lineage>
</organism>
<dbReference type="AlphaFoldDB" id="A0A8S0Z336"/>
<keyword evidence="3" id="KW-1185">Reference proteome</keyword>
<comment type="caution">
    <text evidence="1">The sequence shown here is derived from an EMBL/GenBank/DDBJ whole genome shotgun (WGS) entry which is preliminary data.</text>
</comment>
<evidence type="ECO:0000313" key="1">
    <source>
        <dbReference type="EMBL" id="CAB3226768.1"/>
    </source>
</evidence>
<reference evidence="3 4" key="1">
    <citation type="submission" date="2020-04" db="EMBL/GenBank/DDBJ databases">
        <authorList>
            <person name="Wallbank WR R."/>
            <person name="Pardo Diaz C."/>
            <person name="Kozak K."/>
            <person name="Martin S."/>
            <person name="Jiggins C."/>
            <person name="Moest M."/>
            <person name="Warren A I."/>
            <person name="Byers J.R.P. K."/>
            <person name="Montejo-Kovacevich G."/>
            <person name="Yen C E."/>
        </authorList>
    </citation>
    <scope>NUCLEOTIDE SEQUENCE [LARGE SCALE GENOMIC DNA]</scope>
</reference>
<evidence type="ECO:0000313" key="4">
    <source>
        <dbReference type="Proteomes" id="UP000494256"/>
    </source>
</evidence>
<dbReference type="Proteomes" id="UP000494106">
    <property type="component" value="Unassembled WGS sequence"/>
</dbReference>
<sequence length="101" mass="11341">MFVYIFLTSKQVQTDRSSSGIIKTQKLIEVKNRIPNEGSKIKSASIFSRFNNVYVHLVSSSDKPRALPLYSFAACVSACSRRTLTNPPRDNLIELLVISPH</sequence>
<dbReference type="EMBL" id="CADEBC010000232">
    <property type="protein sequence ID" value="CAB3226768.1"/>
    <property type="molecule type" value="Genomic_DNA"/>
</dbReference>
<evidence type="ECO:0000313" key="3">
    <source>
        <dbReference type="Proteomes" id="UP000494106"/>
    </source>
</evidence>
<accession>A0A8S0Z336</accession>